<reference evidence="3" key="1">
    <citation type="journal article" date="2011" name="Proc. Natl. Acad. Sci. U.S.A.">
        <title>Obligate biotrophy features unraveled by the genomic analysis of rust fungi.</title>
        <authorList>
            <person name="Duplessis S."/>
            <person name="Cuomo C.A."/>
            <person name="Lin Y.-C."/>
            <person name="Aerts A."/>
            <person name="Tisserant E."/>
            <person name="Veneault-Fourrey C."/>
            <person name="Joly D.L."/>
            <person name="Hacquard S."/>
            <person name="Amselem J."/>
            <person name="Cantarel B.L."/>
            <person name="Chiu R."/>
            <person name="Coutinho P.M."/>
            <person name="Feau N."/>
            <person name="Field M."/>
            <person name="Frey P."/>
            <person name="Gelhaye E."/>
            <person name="Goldberg J."/>
            <person name="Grabherr M.G."/>
            <person name="Kodira C.D."/>
            <person name="Kohler A."/>
            <person name="Kuees U."/>
            <person name="Lindquist E.A."/>
            <person name="Lucas S.M."/>
            <person name="Mago R."/>
            <person name="Mauceli E."/>
            <person name="Morin E."/>
            <person name="Murat C."/>
            <person name="Pangilinan J.L."/>
            <person name="Park R."/>
            <person name="Pearson M."/>
            <person name="Quesneville H."/>
            <person name="Rouhier N."/>
            <person name="Sakthikumar S."/>
            <person name="Salamov A.A."/>
            <person name="Schmutz J."/>
            <person name="Selles B."/>
            <person name="Shapiro H."/>
            <person name="Tanguay P."/>
            <person name="Tuskan G.A."/>
            <person name="Henrissat B."/>
            <person name="Van de Peer Y."/>
            <person name="Rouze P."/>
            <person name="Ellis J.G."/>
            <person name="Dodds P.N."/>
            <person name="Schein J.E."/>
            <person name="Zhong S."/>
            <person name="Hamelin R.C."/>
            <person name="Grigoriev I.V."/>
            <person name="Szabo L.J."/>
            <person name="Martin F."/>
        </authorList>
    </citation>
    <scope>NUCLEOTIDE SEQUENCE [LARGE SCALE GENOMIC DNA]</scope>
    <source>
        <strain evidence="3">98AG31 / pathotype 3-4-7</strain>
    </source>
</reference>
<evidence type="ECO:0000313" key="2">
    <source>
        <dbReference type="EMBL" id="EGG05212.1"/>
    </source>
</evidence>
<feature type="domain" description="CxC5 like cysteine cluster associated with KDZ" evidence="1">
    <location>
        <begin position="106"/>
        <end position="234"/>
    </location>
</feature>
<dbReference type="HOGENOM" id="CLU_004966_5_1_1"/>
<dbReference type="InParanoid" id="F4RR49"/>
<dbReference type="Proteomes" id="UP000001072">
    <property type="component" value="Unassembled WGS sequence"/>
</dbReference>
<evidence type="ECO:0000313" key="3">
    <source>
        <dbReference type="Proteomes" id="UP000001072"/>
    </source>
</evidence>
<dbReference type="InterPro" id="IPR041539">
    <property type="entry name" value="CxC5"/>
</dbReference>
<dbReference type="Pfam" id="PF18718">
    <property type="entry name" value="CxC5"/>
    <property type="match status" value="1"/>
</dbReference>
<gene>
    <name evidence="2" type="ORF">MELLADRAFT_88254</name>
</gene>
<dbReference type="AlphaFoldDB" id="F4RR49"/>
<evidence type="ECO:0000259" key="1">
    <source>
        <dbReference type="Pfam" id="PF18718"/>
    </source>
</evidence>
<dbReference type="KEGG" id="mlr:MELLADRAFT_88254"/>
<keyword evidence="3" id="KW-1185">Reference proteome</keyword>
<dbReference type="RefSeq" id="XP_007411577.1">
    <property type="nucleotide sequence ID" value="XM_007411515.1"/>
</dbReference>
<name>F4RR49_MELLP</name>
<organism evidence="3">
    <name type="scientific">Melampsora larici-populina (strain 98AG31 / pathotype 3-4-7)</name>
    <name type="common">Poplar leaf rust fungus</name>
    <dbReference type="NCBI Taxonomy" id="747676"/>
    <lineage>
        <taxon>Eukaryota</taxon>
        <taxon>Fungi</taxon>
        <taxon>Dikarya</taxon>
        <taxon>Basidiomycota</taxon>
        <taxon>Pucciniomycotina</taxon>
        <taxon>Pucciniomycetes</taxon>
        <taxon>Pucciniales</taxon>
        <taxon>Melampsoraceae</taxon>
        <taxon>Melampsora</taxon>
    </lineage>
</organism>
<accession>F4RR49</accession>
<proteinExistence type="predicted"/>
<dbReference type="EMBL" id="GL883114">
    <property type="protein sequence ID" value="EGG05212.1"/>
    <property type="molecule type" value="Genomic_DNA"/>
</dbReference>
<dbReference type="GeneID" id="18934810"/>
<sequence>MLLRDFVAQLNSQSPQLSATLNVADFVRFATLAAEALHIAGESLRLTSTRFTLIPFLATALSPGYPHDLYSELWRIMFAILPSCRINPSATVRKFGMQEDLTTKLPERFLRAPFSQCLVCCSNGHSHNLHVHSRLNGYLYDVDGVHTIETVILCCSITVVWTADQLCGTFYRPSFYTRDGLRHYYTNKMGRDQDYLHVHCHYYMTCRLAYMFRIIQMLAHVSHFNLVNWFNQIFVDDSDVATFTPRQGFTPSLSEEVCRDGLILHSLINHADRRGSFLAVTSSGTDSIRFDSEIELHLNQLDIEGSRYRDHYCSSCVRLTPGGVDPDTGEVIYKSPHLSNCRKSLDLLDSPHLKALAQRSWQTSTIGIAPTTFQSWVGAVKHNPALSQRVKIARLATT</sequence>
<dbReference type="VEuPathDB" id="FungiDB:MELLADRAFT_88254"/>
<protein>
    <recommendedName>
        <fullName evidence="1">CxC5 like cysteine cluster associated with KDZ domain-containing protein</fullName>
    </recommendedName>
</protein>